<dbReference type="RefSeq" id="WP_078758745.1">
    <property type="nucleotide sequence ID" value="NZ_FUXP01000009.1"/>
</dbReference>
<dbReference type="Pfam" id="PF04134">
    <property type="entry name" value="DCC1-like"/>
    <property type="match status" value="1"/>
</dbReference>
<keyword evidence="1" id="KW-0472">Membrane</keyword>
<dbReference type="PANTHER" id="PTHR33639:SF2">
    <property type="entry name" value="DUF393 DOMAIN-CONTAINING PROTEIN"/>
    <property type="match status" value="1"/>
</dbReference>
<evidence type="ECO:0000256" key="1">
    <source>
        <dbReference type="SAM" id="Phobius"/>
    </source>
</evidence>
<gene>
    <name evidence="2" type="ORF">SAMN02745674_02183</name>
</gene>
<dbReference type="Proteomes" id="UP000190061">
    <property type="component" value="Unassembled WGS sequence"/>
</dbReference>
<feature type="transmembrane region" description="Helical" evidence="1">
    <location>
        <begin position="6"/>
        <end position="27"/>
    </location>
</feature>
<protein>
    <submittedName>
        <fullName evidence="2">Predicted thiol-disulfide oxidoreductase YuxK, DCC family</fullName>
    </submittedName>
</protein>
<dbReference type="STRING" id="1122188.SAMN02745674_02183"/>
<dbReference type="GO" id="GO:0015035">
    <property type="term" value="F:protein-disulfide reductase activity"/>
    <property type="evidence" value="ECO:0007669"/>
    <property type="project" value="InterPro"/>
</dbReference>
<name>A0A1T4RIZ0_9GAMM</name>
<reference evidence="2 3" key="1">
    <citation type="submission" date="2017-02" db="EMBL/GenBank/DDBJ databases">
        <authorList>
            <person name="Peterson S.W."/>
        </authorList>
    </citation>
    <scope>NUCLEOTIDE SEQUENCE [LARGE SCALE GENOMIC DNA]</scope>
    <source>
        <strain evidence="2 3">DSM 21749</strain>
    </source>
</reference>
<dbReference type="AlphaFoldDB" id="A0A1T4RIZ0"/>
<dbReference type="InterPro" id="IPR007263">
    <property type="entry name" value="DCC1-like"/>
</dbReference>
<evidence type="ECO:0000313" key="3">
    <source>
        <dbReference type="Proteomes" id="UP000190061"/>
    </source>
</evidence>
<keyword evidence="1" id="KW-1133">Transmembrane helix</keyword>
<proteinExistence type="predicted"/>
<dbReference type="InterPro" id="IPR052927">
    <property type="entry name" value="DCC_oxidoreductase"/>
</dbReference>
<organism evidence="2 3">
    <name type="scientific">Lysobacter spongiicola DSM 21749</name>
    <dbReference type="NCBI Taxonomy" id="1122188"/>
    <lineage>
        <taxon>Bacteria</taxon>
        <taxon>Pseudomonadati</taxon>
        <taxon>Pseudomonadota</taxon>
        <taxon>Gammaproteobacteria</taxon>
        <taxon>Lysobacterales</taxon>
        <taxon>Lysobacteraceae</taxon>
        <taxon>Novilysobacter</taxon>
    </lineage>
</organism>
<evidence type="ECO:0000313" key="2">
    <source>
        <dbReference type="EMBL" id="SKA15661.1"/>
    </source>
</evidence>
<keyword evidence="3" id="KW-1185">Reference proteome</keyword>
<dbReference type="PANTHER" id="PTHR33639">
    <property type="entry name" value="THIOL-DISULFIDE OXIDOREDUCTASE DCC"/>
    <property type="match status" value="1"/>
</dbReference>
<dbReference type="EMBL" id="FUXP01000009">
    <property type="protein sequence ID" value="SKA15661.1"/>
    <property type="molecule type" value="Genomic_DNA"/>
</dbReference>
<sequence length="137" mass="15303">MSTRTDTAIIVFDGICVLCNGWVGFLLKHDRRGRYRFASMQSESGQKLLARNGLDPADPTSFLLIDGAGAWTDTAAIRRVLAGLGGRWRWAAAALGLVPALLRDRAYRLIARNRYRWFGRHAQCLVPAPGERSRFLD</sequence>
<accession>A0A1T4RIZ0</accession>
<keyword evidence="1" id="KW-0812">Transmembrane</keyword>